<evidence type="ECO:0000313" key="4">
    <source>
        <dbReference type="Proteomes" id="UP001501867"/>
    </source>
</evidence>
<comment type="caution">
    <text evidence="3">The sequence shown here is derived from an EMBL/GenBank/DDBJ whole genome shotgun (WGS) entry which is preliminary data.</text>
</comment>
<evidence type="ECO:0000256" key="2">
    <source>
        <dbReference type="SAM" id="Phobius"/>
    </source>
</evidence>
<keyword evidence="2" id="KW-1133">Transmembrane helix</keyword>
<feature type="transmembrane region" description="Helical" evidence="2">
    <location>
        <begin position="48"/>
        <end position="68"/>
    </location>
</feature>
<keyword evidence="4" id="KW-1185">Reference proteome</keyword>
<evidence type="ECO:0000256" key="1">
    <source>
        <dbReference type="SAM" id="MobiDB-lite"/>
    </source>
</evidence>
<feature type="transmembrane region" description="Helical" evidence="2">
    <location>
        <begin position="80"/>
        <end position="102"/>
    </location>
</feature>
<name>A0ABN0VIC6_9ACTN</name>
<dbReference type="EMBL" id="BAAABV010000023">
    <property type="protein sequence ID" value="GAA0304716.1"/>
    <property type="molecule type" value="Genomic_DNA"/>
</dbReference>
<keyword evidence="2" id="KW-0812">Transmembrane</keyword>
<evidence type="ECO:0000313" key="3">
    <source>
        <dbReference type="EMBL" id="GAA0304716.1"/>
    </source>
</evidence>
<reference evidence="3 4" key="1">
    <citation type="journal article" date="2019" name="Int. J. Syst. Evol. Microbiol.">
        <title>The Global Catalogue of Microorganisms (GCM) 10K type strain sequencing project: providing services to taxonomists for standard genome sequencing and annotation.</title>
        <authorList>
            <consortium name="The Broad Institute Genomics Platform"/>
            <consortium name="The Broad Institute Genome Sequencing Center for Infectious Disease"/>
            <person name="Wu L."/>
            <person name="Ma J."/>
        </authorList>
    </citation>
    <scope>NUCLEOTIDE SEQUENCE [LARGE SCALE GENOMIC DNA]</scope>
    <source>
        <strain evidence="3 4">JCM 4505</strain>
    </source>
</reference>
<keyword evidence="2" id="KW-0472">Membrane</keyword>
<protein>
    <submittedName>
        <fullName evidence="3">Uncharacterized protein</fullName>
    </submittedName>
</protein>
<accession>A0ABN0VIC6</accession>
<dbReference type="Proteomes" id="UP001501867">
    <property type="component" value="Unassembled WGS sequence"/>
</dbReference>
<proteinExistence type="predicted"/>
<organism evidence="3 4">
    <name type="scientific">Streptomyces polychromogenes</name>
    <dbReference type="NCBI Taxonomy" id="67342"/>
    <lineage>
        <taxon>Bacteria</taxon>
        <taxon>Bacillati</taxon>
        <taxon>Actinomycetota</taxon>
        <taxon>Actinomycetes</taxon>
        <taxon>Kitasatosporales</taxon>
        <taxon>Streptomycetaceae</taxon>
        <taxon>Streptomyces</taxon>
    </lineage>
</organism>
<feature type="transmembrane region" description="Helical" evidence="2">
    <location>
        <begin position="172"/>
        <end position="195"/>
    </location>
</feature>
<sequence>MRMPSRRDLPPPPPPAHLREWLDESAVRADRARFLADLSRRTLGLGRLVLLWLTAAVFALGWTFVSTAVMTFESGEGVEYLFGAVFALMGLAVLVPAGRYFVRGARQERRVHRLLCAWAVEDRDPGADTGLRAPVRSLVWLVASLALGALGLWTAFTSAAGARPGTETVGQIAYFMGLGMILWITALLGLAKAATHYSWSLRARRPHPKRAQAVATTTPIHSRPAKSSLAGV</sequence>
<gene>
    <name evidence="3" type="ORF">GCM10010302_49150</name>
</gene>
<feature type="region of interest" description="Disordered" evidence="1">
    <location>
        <begin position="208"/>
        <end position="232"/>
    </location>
</feature>
<feature type="transmembrane region" description="Helical" evidence="2">
    <location>
        <begin position="138"/>
        <end position="160"/>
    </location>
</feature>